<evidence type="ECO:0000256" key="1">
    <source>
        <dbReference type="SAM" id="MobiDB-lite"/>
    </source>
</evidence>
<evidence type="ECO:0000313" key="3">
    <source>
        <dbReference type="Proteomes" id="UP000226431"/>
    </source>
</evidence>
<organism evidence="2 3">
    <name type="scientific">Ophiocordyceps camponoti-rufipedis</name>
    <dbReference type="NCBI Taxonomy" id="2004952"/>
    <lineage>
        <taxon>Eukaryota</taxon>
        <taxon>Fungi</taxon>
        <taxon>Dikarya</taxon>
        <taxon>Ascomycota</taxon>
        <taxon>Pezizomycotina</taxon>
        <taxon>Sordariomycetes</taxon>
        <taxon>Hypocreomycetidae</taxon>
        <taxon>Hypocreales</taxon>
        <taxon>Ophiocordycipitaceae</taxon>
        <taxon>Ophiocordyceps</taxon>
    </lineage>
</organism>
<feature type="region of interest" description="Disordered" evidence="1">
    <location>
        <begin position="1"/>
        <end position="24"/>
    </location>
</feature>
<dbReference type="EMBL" id="NJES01000408">
    <property type="protein sequence ID" value="PHH72583.1"/>
    <property type="molecule type" value="Genomic_DNA"/>
</dbReference>
<gene>
    <name evidence="2" type="ORF">CDD80_4420</name>
</gene>
<dbReference type="Proteomes" id="UP000226431">
    <property type="component" value="Unassembled WGS sequence"/>
</dbReference>
<feature type="region of interest" description="Disordered" evidence="1">
    <location>
        <begin position="367"/>
        <end position="390"/>
    </location>
</feature>
<feature type="compositionally biased region" description="Polar residues" evidence="1">
    <location>
        <begin position="10"/>
        <end position="19"/>
    </location>
</feature>
<comment type="caution">
    <text evidence="2">The sequence shown here is derived from an EMBL/GenBank/DDBJ whole genome shotgun (WGS) entry which is preliminary data.</text>
</comment>
<evidence type="ECO:0000313" key="2">
    <source>
        <dbReference type="EMBL" id="PHH72583.1"/>
    </source>
</evidence>
<feature type="compositionally biased region" description="Acidic residues" evidence="1">
    <location>
        <begin position="368"/>
        <end position="382"/>
    </location>
</feature>
<sequence length="390" mass="43589">MPRTRIGANFANSDSWSQSERNRVKAETPCEEAIPFLLGQDNGQDEARLFCGERGASDKFMEPWGRPSIDSSDGLSMNFKFRPFGKLMNDEIPLRYGINLVHSNHPLKSGHIIRVPFKTELETANFRTAMKLQWAAVQLEAITATADPKDVEDLSDDDGDYMTTSGRDDGAKVTIKTRVLATYWSAECRRRDKEKCIVTGADVIQGRAAFGLKLLGIIDLKEVILKFYWLKMQRLVRAEKDDLRSETQESSTSLIGQMIDELPMTRDGANFADSNQPVRTGHVVTVAFEASENFNTFEDEDLSDDEAGLSITTTEAEDVLSTKSMGSPVSCRLDLENLYFEEEAENFVTVIKLQWAAVQLEALTAAAEFEDEDPEESSDDEVGLYMAANE</sequence>
<proteinExistence type="predicted"/>
<name>A0A2C5YY77_9HYPO</name>
<accession>A0A2C5YY77</accession>
<keyword evidence="3" id="KW-1185">Reference proteome</keyword>
<reference evidence="2 3" key="1">
    <citation type="submission" date="2017-06" db="EMBL/GenBank/DDBJ databases">
        <title>Ant-infecting Ophiocordyceps genomes reveal a high diversity of potential behavioral manipulation genes and a possible major role for enterotoxins.</title>
        <authorList>
            <person name="De Bekker C."/>
            <person name="Evans H.C."/>
            <person name="Brachmann A."/>
            <person name="Hughes D.P."/>
        </authorList>
    </citation>
    <scope>NUCLEOTIDE SEQUENCE [LARGE SCALE GENOMIC DNA]</scope>
    <source>
        <strain evidence="2 3">Map16</strain>
    </source>
</reference>
<dbReference type="AlphaFoldDB" id="A0A2C5YY77"/>
<protein>
    <submittedName>
        <fullName evidence="2">Uncharacterized protein</fullName>
    </submittedName>
</protein>